<feature type="region of interest" description="Disordered" evidence="8">
    <location>
        <begin position="215"/>
        <end position="258"/>
    </location>
</feature>
<evidence type="ECO:0000256" key="6">
    <source>
        <dbReference type="ARBA" id="ARBA00022918"/>
    </source>
</evidence>
<evidence type="ECO:0000256" key="7">
    <source>
        <dbReference type="RuleBase" id="RU368094"/>
    </source>
</evidence>
<keyword evidence="7" id="KW-0444">Lipid biosynthesis</keyword>
<dbReference type="Pfam" id="PF17917">
    <property type="entry name" value="RT_RNaseH"/>
    <property type="match status" value="1"/>
</dbReference>
<feature type="transmembrane region" description="Helical" evidence="7">
    <location>
        <begin position="290"/>
        <end position="308"/>
    </location>
</feature>
<organism evidence="10 11">
    <name type="scientific">Artemia franciscana</name>
    <name type="common">Brine shrimp</name>
    <name type="synonym">Artemia sanfranciscana</name>
    <dbReference type="NCBI Taxonomy" id="6661"/>
    <lineage>
        <taxon>Eukaryota</taxon>
        <taxon>Metazoa</taxon>
        <taxon>Ecdysozoa</taxon>
        <taxon>Arthropoda</taxon>
        <taxon>Crustacea</taxon>
        <taxon>Branchiopoda</taxon>
        <taxon>Anostraca</taxon>
        <taxon>Artemiidae</taxon>
        <taxon>Artemia</taxon>
    </lineage>
</organism>
<dbReference type="InterPro" id="IPR043502">
    <property type="entry name" value="DNA/RNA_pol_sf"/>
</dbReference>
<keyword evidence="6" id="KW-0695">RNA-directed DNA polymerase</keyword>
<keyword evidence="7" id="KW-0594">Phospholipid biosynthesis</keyword>
<dbReference type="InterPro" id="IPR043128">
    <property type="entry name" value="Rev_trsase/Diguanyl_cyclase"/>
</dbReference>
<dbReference type="GO" id="GO:0106245">
    <property type="term" value="F:L-serine-phosphatidylethanolamine phosphatidyltransferase activity"/>
    <property type="evidence" value="ECO:0007669"/>
    <property type="project" value="UniProtKB-UniRule"/>
</dbReference>
<comment type="similarity">
    <text evidence="7">Belongs to the phosphatidyl serine synthase family.</text>
</comment>
<evidence type="ECO:0000313" key="11">
    <source>
        <dbReference type="Proteomes" id="UP001187531"/>
    </source>
</evidence>
<name>A0AA88I0Q3_ARTSF</name>
<gene>
    <name evidence="10" type="ORF">QYM36_010505</name>
</gene>
<dbReference type="Gene3D" id="3.30.70.270">
    <property type="match status" value="1"/>
</dbReference>
<dbReference type="GO" id="GO:0006659">
    <property type="term" value="P:phosphatidylserine biosynthetic process"/>
    <property type="evidence" value="ECO:0007669"/>
    <property type="project" value="UniProtKB-UniRule"/>
</dbReference>
<evidence type="ECO:0000259" key="9">
    <source>
        <dbReference type="Pfam" id="PF17917"/>
    </source>
</evidence>
<evidence type="ECO:0000256" key="3">
    <source>
        <dbReference type="ARBA" id="ARBA00022722"/>
    </source>
</evidence>
<keyword evidence="2" id="KW-0548">Nucleotidyltransferase</keyword>
<evidence type="ECO:0000256" key="2">
    <source>
        <dbReference type="ARBA" id="ARBA00022695"/>
    </source>
</evidence>
<keyword evidence="1 7" id="KW-0808">Transferase</keyword>
<keyword evidence="5" id="KW-0378">Hydrolase</keyword>
<dbReference type="Proteomes" id="UP001187531">
    <property type="component" value="Unassembled WGS sequence"/>
</dbReference>
<dbReference type="GO" id="GO:0003964">
    <property type="term" value="F:RNA-directed DNA polymerase activity"/>
    <property type="evidence" value="ECO:0007669"/>
    <property type="project" value="UniProtKB-KW"/>
</dbReference>
<dbReference type="PANTHER" id="PTHR37984:SF5">
    <property type="entry name" value="PROTEIN NYNRIN-LIKE"/>
    <property type="match status" value="1"/>
</dbReference>
<feature type="compositionally biased region" description="Polar residues" evidence="8">
    <location>
        <begin position="215"/>
        <end position="227"/>
    </location>
</feature>
<keyword evidence="7" id="KW-1133">Transmembrane helix</keyword>
<dbReference type="AlphaFoldDB" id="A0AA88I0Q3"/>
<dbReference type="EMBL" id="JAVRJZ010000012">
    <property type="protein sequence ID" value="KAK2715966.1"/>
    <property type="molecule type" value="Genomic_DNA"/>
</dbReference>
<comment type="pathway">
    <text evidence="7">Phospholipid metabolism; phosphatidylserine biosynthesis.</text>
</comment>
<keyword evidence="7" id="KW-0256">Endoplasmic reticulum</keyword>
<comment type="catalytic activity">
    <reaction evidence="7">
        <text>a 1,2-diacyl-sn-glycero-3-phosphoethanolamine + L-serine = a 1,2-diacyl-sn-glycero-3-phospho-L-serine + ethanolamine</text>
        <dbReference type="Rhea" id="RHEA:27606"/>
        <dbReference type="ChEBI" id="CHEBI:33384"/>
        <dbReference type="ChEBI" id="CHEBI:57262"/>
        <dbReference type="ChEBI" id="CHEBI:57603"/>
        <dbReference type="ChEBI" id="CHEBI:64612"/>
        <dbReference type="EC" id="2.7.8.29"/>
    </reaction>
</comment>
<feature type="domain" description="Reverse transcriptase RNase H-like" evidence="9">
    <location>
        <begin position="72"/>
        <end position="164"/>
    </location>
</feature>
<feature type="compositionally biased region" description="Polar residues" evidence="8">
    <location>
        <begin position="236"/>
        <end position="255"/>
    </location>
</feature>
<dbReference type="GO" id="GO:0004519">
    <property type="term" value="F:endonuclease activity"/>
    <property type="evidence" value="ECO:0007669"/>
    <property type="project" value="UniProtKB-KW"/>
</dbReference>
<dbReference type="PANTHER" id="PTHR37984">
    <property type="entry name" value="PROTEIN CBG26694"/>
    <property type="match status" value="1"/>
</dbReference>
<dbReference type="CDD" id="cd09274">
    <property type="entry name" value="RNase_HI_RT_Ty3"/>
    <property type="match status" value="1"/>
</dbReference>
<evidence type="ECO:0000256" key="1">
    <source>
        <dbReference type="ARBA" id="ARBA00022679"/>
    </source>
</evidence>
<keyword evidence="11" id="KW-1185">Reference proteome</keyword>
<reference evidence="10" key="1">
    <citation type="submission" date="2023-07" db="EMBL/GenBank/DDBJ databases">
        <title>Chromosome-level genome assembly of Artemia franciscana.</title>
        <authorList>
            <person name="Jo E."/>
        </authorList>
    </citation>
    <scope>NUCLEOTIDE SEQUENCE</scope>
    <source>
        <tissue evidence="10">Whole body</tissue>
    </source>
</reference>
<evidence type="ECO:0000256" key="4">
    <source>
        <dbReference type="ARBA" id="ARBA00022759"/>
    </source>
</evidence>
<feature type="transmembrane region" description="Helical" evidence="7">
    <location>
        <begin position="440"/>
        <end position="457"/>
    </location>
</feature>
<dbReference type="EC" id="2.7.8.29" evidence="7"/>
<feature type="transmembrane region" description="Helical" evidence="7">
    <location>
        <begin position="320"/>
        <end position="338"/>
    </location>
</feature>
<keyword evidence="3" id="KW-0540">Nuclease</keyword>
<dbReference type="InterPro" id="IPR041373">
    <property type="entry name" value="RT_RNaseH"/>
</dbReference>
<comment type="caution">
    <text evidence="7">Lacks conserved residue(s) required for the propagation of feature annotation.</text>
</comment>
<dbReference type="SUPFAM" id="SSF56672">
    <property type="entry name" value="DNA/RNA polymerases"/>
    <property type="match status" value="1"/>
</dbReference>
<accession>A0AA88I0Q3</accession>
<feature type="transmembrane region" description="Helical" evidence="7">
    <location>
        <begin position="350"/>
        <end position="370"/>
    </location>
</feature>
<feature type="transmembrane region" description="Helical" evidence="7">
    <location>
        <begin position="472"/>
        <end position="491"/>
    </location>
</feature>
<comment type="subcellular location">
    <subcellularLocation>
        <location evidence="7">Endoplasmic reticulum membrane</location>
        <topology evidence="7">Multi-pass membrane protein</topology>
    </subcellularLocation>
</comment>
<keyword evidence="7" id="KW-0443">Lipid metabolism</keyword>
<evidence type="ECO:0000313" key="10">
    <source>
        <dbReference type="EMBL" id="KAK2715966.1"/>
    </source>
</evidence>
<keyword evidence="4" id="KW-0255">Endonuclease</keyword>
<dbReference type="Pfam" id="PF03034">
    <property type="entry name" value="PSS"/>
    <property type="match status" value="1"/>
</dbReference>
<dbReference type="GO" id="GO:0005789">
    <property type="term" value="C:endoplasmic reticulum membrane"/>
    <property type="evidence" value="ECO:0007669"/>
    <property type="project" value="UniProtKB-SubCell"/>
</dbReference>
<keyword evidence="7" id="KW-1208">Phospholipid metabolism</keyword>
<dbReference type="InterPro" id="IPR004277">
    <property type="entry name" value="PSS"/>
</dbReference>
<keyword evidence="7" id="KW-0812">Transmembrane</keyword>
<evidence type="ECO:0000256" key="8">
    <source>
        <dbReference type="SAM" id="MobiDB-lite"/>
    </source>
</evidence>
<dbReference type="GO" id="GO:0016787">
    <property type="term" value="F:hydrolase activity"/>
    <property type="evidence" value="ECO:0007669"/>
    <property type="project" value="UniProtKB-KW"/>
</dbReference>
<protein>
    <recommendedName>
        <fullName evidence="7">Phosphatidylserine synthase</fullName>
        <ecNumber evidence="7">2.7.8.29</ecNumber>
    </recommendedName>
    <alternativeName>
        <fullName evidence="7">Serine-exchange enzyme</fullName>
    </alternativeName>
</protein>
<comment type="caution">
    <text evidence="10">The sequence shown here is derived from an EMBL/GenBank/DDBJ whole genome shotgun (WGS) entry which is preliminary data.</text>
</comment>
<sequence>MPAPRNQEELQTLLGMYNYLSRYIPNLATLKKPLRDLSKQQKFEWNTSHEEAKRGIQNAISKNFYYFDPEAKEIEVITDASQHVLGAQLSTDRATVAFASCSLSETEQRYSQMKKEMLAITFACKRFHQYLFGRTICVTTDHKPLESIFGKSIQREPPRLQQMMEPGRRQQFARLVTALIHTMCRLEEGGTFRRNRIHIKSRQDPMVTDLHNGASCQVETSSVSPSKNVPDPLADSQETTDPPTVESPTPKQGVTNKEVEAMDPAQQINHGRRAMATRSGCQVKAPTKRAHTLTALFVLVIVLVYVAFEPITDDTDYNIKRGIIAALGTFIVLGVAIMPDGPFKRPHPALWRLLFCLSILYELFLIFALFQSPNDARKLLKHFDKNLGEELEEKSYGGSCLIYDPSVPDDPWHNIWDKFDAFVPTHFFDWWLKTLVLRDWWLCTVISIMFEILEYTLEHQLPNFSECWWDHWIMDALLCNGLGIVCGMYTLEYFSMKQYHWRGLWNIPTYRGKLKRIFAQFGPYN</sequence>
<evidence type="ECO:0000256" key="5">
    <source>
        <dbReference type="ARBA" id="ARBA00022801"/>
    </source>
</evidence>
<keyword evidence="7" id="KW-0472">Membrane</keyword>
<dbReference type="InterPro" id="IPR050951">
    <property type="entry name" value="Retrovirus_Pol_polyprotein"/>
</dbReference>
<proteinExistence type="inferred from homology"/>
<comment type="function">
    <text evidence="7">Catalyzes a base-exchange reaction in which the polar head group of phosphatidylethanolamine (PE) is replaced by L-serine.</text>
</comment>